<organism evidence="1 2">
    <name type="scientific">Blyttiomyces helicus</name>
    <dbReference type="NCBI Taxonomy" id="388810"/>
    <lineage>
        <taxon>Eukaryota</taxon>
        <taxon>Fungi</taxon>
        <taxon>Fungi incertae sedis</taxon>
        <taxon>Chytridiomycota</taxon>
        <taxon>Chytridiomycota incertae sedis</taxon>
        <taxon>Chytridiomycetes</taxon>
        <taxon>Chytridiomycetes incertae sedis</taxon>
        <taxon>Blyttiomyces</taxon>
    </lineage>
</organism>
<evidence type="ECO:0000313" key="2">
    <source>
        <dbReference type="Proteomes" id="UP000269721"/>
    </source>
</evidence>
<accession>A0A4P9WM56</accession>
<reference evidence="2" key="1">
    <citation type="journal article" date="2018" name="Nat. Microbiol.">
        <title>Leveraging single-cell genomics to expand the fungal tree of life.</title>
        <authorList>
            <person name="Ahrendt S.R."/>
            <person name="Quandt C.A."/>
            <person name="Ciobanu D."/>
            <person name="Clum A."/>
            <person name="Salamov A."/>
            <person name="Andreopoulos B."/>
            <person name="Cheng J.F."/>
            <person name="Woyke T."/>
            <person name="Pelin A."/>
            <person name="Henrissat B."/>
            <person name="Reynolds N.K."/>
            <person name="Benny G.L."/>
            <person name="Smith M.E."/>
            <person name="James T.Y."/>
            <person name="Grigoriev I.V."/>
        </authorList>
    </citation>
    <scope>NUCLEOTIDE SEQUENCE [LARGE SCALE GENOMIC DNA]</scope>
</reference>
<sequence length="63" mass="6607">MFAVSAISRTAFRSAPRVARGGHAPVGPWGPYSGGRKRTLLAIASGRSLLLRGEGALRSNKTN</sequence>
<proteinExistence type="predicted"/>
<keyword evidence="2" id="KW-1185">Reference proteome</keyword>
<gene>
    <name evidence="1" type="ORF">BDK51DRAFT_37431</name>
</gene>
<protein>
    <submittedName>
        <fullName evidence="1">Uncharacterized protein</fullName>
    </submittedName>
</protein>
<dbReference type="Proteomes" id="UP000269721">
    <property type="component" value="Unassembled WGS sequence"/>
</dbReference>
<name>A0A4P9WM56_9FUNG</name>
<dbReference type="AlphaFoldDB" id="A0A4P9WM56"/>
<dbReference type="EMBL" id="KZ994717">
    <property type="protein sequence ID" value="RKO92250.1"/>
    <property type="molecule type" value="Genomic_DNA"/>
</dbReference>
<evidence type="ECO:0000313" key="1">
    <source>
        <dbReference type="EMBL" id="RKO92250.1"/>
    </source>
</evidence>